<name>A0ABS6F6A4_9CLOT</name>
<dbReference type="PANTHER" id="PTHR34975:SF2">
    <property type="entry name" value="SPORE GERMINATION PROTEIN A2"/>
    <property type="match status" value="1"/>
</dbReference>
<evidence type="ECO:0000256" key="3">
    <source>
        <dbReference type="ARBA" id="ARBA00022448"/>
    </source>
</evidence>
<feature type="transmembrane region" description="Helical" evidence="8">
    <location>
        <begin position="82"/>
        <end position="106"/>
    </location>
</feature>
<organism evidence="9 10">
    <name type="scientific">Clostridium simiarum</name>
    <dbReference type="NCBI Taxonomy" id="2841506"/>
    <lineage>
        <taxon>Bacteria</taxon>
        <taxon>Bacillati</taxon>
        <taxon>Bacillota</taxon>
        <taxon>Clostridia</taxon>
        <taxon>Eubacteriales</taxon>
        <taxon>Clostridiaceae</taxon>
        <taxon>Clostridium</taxon>
    </lineage>
</organism>
<dbReference type="InterPro" id="IPR004761">
    <property type="entry name" value="Spore_GerAB"/>
</dbReference>
<keyword evidence="6 8" id="KW-1133">Transmembrane helix</keyword>
<evidence type="ECO:0000256" key="4">
    <source>
        <dbReference type="ARBA" id="ARBA00022544"/>
    </source>
</evidence>
<dbReference type="Proteomes" id="UP000736583">
    <property type="component" value="Unassembled WGS sequence"/>
</dbReference>
<feature type="transmembrane region" description="Helical" evidence="8">
    <location>
        <begin position="112"/>
        <end position="132"/>
    </location>
</feature>
<proteinExistence type="inferred from homology"/>
<feature type="transmembrane region" description="Helical" evidence="8">
    <location>
        <begin position="12"/>
        <end position="28"/>
    </location>
</feature>
<gene>
    <name evidence="9" type="ORF">KQI89_16835</name>
</gene>
<keyword evidence="3" id="KW-0813">Transport</keyword>
<comment type="subcellular location">
    <subcellularLocation>
        <location evidence="1">Membrane</location>
        <topology evidence="1">Multi-pass membrane protein</topology>
    </subcellularLocation>
</comment>
<evidence type="ECO:0000256" key="8">
    <source>
        <dbReference type="SAM" id="Phobius"/>
    </source>
</evidence>
<feature type="transmembrane region" description="Helical" evidence="8">
    <location>
        <begin position="144"/>
        <end position="163"/>
    </location>
</feature>
<feature type="transmembrane region" description="Helical" evidence="8">
    <location>
        <begin position="190"/>
        <end position="207"/>
    </location>
</feature>
<feature type="transmembrane region" description="Helical" evidence="8">
    <location>
        <begin position="331"/>
        <end position="350"/>
    </location>
</feature>
<evidence type="ECO:0000256" key="6">
    <source>
        <dbReference type="ARBA" id="ARBA00022989"/>
    </source>
</evidence>
<dbReference type="PANTHER" id="PTHR34975">
    <property type="entry name" value="SPORE GERMINATION PROTEIN A2"/>
    <property type="match status" value="1"/>
</dbReference>
<dbReference type="Pfam" id="PF03845">
    <property type="entry name" value="Spore_permease"/>
    <property type="match status" value="1"/>
</dbReference>
<evidence type="ECO:0000256" key="1">
    <source>
        <dbReference type="ARBA" id="ARBA00004141"/>
    </source>
</evidence>
<protein>
    <submittedName>
        <fullName evidence="9">Spore germination protein</fullName>
    </submittedName>
</protein>
<evidence type="ECO:0000313" key="10">
    <source>
        <dbReference type="Proteomes" id="UP000736583"/>
    </source>
</evidence>
<comment type="caution">
    <text evidence="9">The sequence shown here is derived from an EMBL/GenBank/DDBJ whole genome shotgun (WGS) entry which is preliminary data.</text>
</comment>
<keyword evidence="10" id="KW-1185">Reference proteome</keyword>
<sequence>MNNKGKITSYQLFSLIIGGFIGPGFLKMPNILAQTAKQDAWIATIVALIYPFTMILLCCYIAKRVGSRDIIDVTKDYMGKYLGSIVGFLFLLQCLIFTVTITGDLISISETYVVGFLTPLKITVIGFFISIYTASKDIDTISKVNELIVFFIFMLILLSLSSFKNLNLLNIQPVLGSGIKNIALASKDTAYFYLGAEVLLFFNKYVFPRENILKYSLLSIVFSTIIWVSTTLITLLFLGPDIVLKSKWPFIYVYSTVNLRIISNFMYIFIYIWSFIIFNCLGTYLFMGLEMLSTLTTLKKRNLTIILTPLLFFFALILYKQKYRSYFMDIFSSSYVLFNYIYVLSLILLIKIRDKKTKNI</sequence>
<feature type="transmembrane region" description="Helical" evidence="8">
    <location>
        <begin position="219"/>
        <end position="239"/>
    </location>
</feature>
<evidence type="ECO:0000256" key="2">
    <source>
        <dbReference type="ARBA" id="ARBA00007998"/>
    </source>
</evidence>
<keyword evidence="5 8" id="KW-0812">Transmembrane</keyword>
<feature type="transmembrane region" description="Helical" evidence="8">
    <location>
        <begin position="40"/>
        <end position="62"/>
    </location>
</feature>
<accession>A0ABS6F6A4</accession>
<dbReference type="EMBL" id="JAHLQL010000010">
    <property type="protein sequence ID" value="MBU5593409.1"/>
    <property type="molecule type" value="Genomic_DNA"/>
</dbReference>
<evidence type="ECO:0000256" key="5">
    <source>
        <dbReference type="ARBA" id="ARBA00022692"/>
    </source>
</evidence>
<comment type="similarity">
    <text evidence="2">Belongs to the amino acid-polyamine-organocation (APC) superfamily. Spore germination protein (SGP) (TC 2.A.3.9) family.</text>
</comment>
<dbReference type="NCBIfam" id="TIGR00912">
    <property type="entry name" value="2A0309"/>
    <property type="match status" value="1"/>
</dbReference>
<feature type="transmembrane region" description="Helical" evidence="8">
    <location>
        <begin position="301"/>
        <end position="319"/>
    </location>
</feature>
<reference evidence="9 10" key="1">
    <citation type="submission" date="2021-06" db="EMBL/GenBank/DDBJ databases">
        <authorList>
            <person name="Sun Q."/>
            <person name="Li D."/>
        </authorList>
    </citation>
    <scope>NUCLEOTIDE SEQUENCE [LARGE SCALE GENOMIC DNA]</scope>
    <source>
        <strain evidence="9 10">MSJ-4</strain>
    </source>
</reference>
<keyword evidence="4" id="KW-0309">Germination</keyword>
<evidence type="ECO:0000256" key="7">
    <source>
        <dbReference type="ARBA" id="ARBA00023136"/>
    </source>
</evidence>
<keyword evidence="7 8" id="KW-0472">Membrane</keyword>
<evidence type="ECO:0000313" key="9">
    <source>
        <dbReference type="EMBL" id="MBU5593409.1"/>
    </source>
</evidence>
<dbReference type="RefSeq" id="WP_216458065.1">
    <property type="nucleotide sequence ID" value="NZ_JAHLQL010000010.1"/>
</dbReference>
<feature type="transmembrane region" description="Helical" evidence="8">
    <location>
        <begin position="265"/>
        <end position="289"/>
    </location>
</feature>